<sequence length="98" mass="11394">MLLFCPSCSNVLNISEVPAHDEAHAGDHRLQCMTCPYQYILTKRYYERKTFTHKEKEDMFGGKEQWDNAQKANMQCPKEHCDGSEAAFYQVQIRSADE</sequence>
<dbReference type="PANTHER" id="PTHR11239:SF12">
    <property type="entry name" value="DNA-DIRECTED RNA POLYMERASE III SUBUNIT RPC10"/>
    <property type="match status" value="1"/>
</dbReference>
<dbReference type="OrthoDB" id="282152at2759"/>
<evidence type="ECO:0000256" key="1">
    <source>
        <dbReference type="ARBA" id="ARBA00022723"/>
    </source>
</evidence>
<feature type="non-terminal residue" evidence="5">
    <location>
        <position position="1"/>
    </location>
</feature>
<keyword evidence="2" id="KW-0863">Zinc-finger</keyword>
<dbReference type="PANTHER" id="PTHR11239">
    <property type="entry name" value="DNA-DIRECTED RNA POLYMERASE"/>
    <property type="match status" value="1"/>
</dbReference>
<name>A0A8T9BSJ5_9HELO</name>
<dbReference type="GO" id="GO:0008270">
    <property type="term" value="F:zinc ion binding"/>
    <property type="evidence" value="ECO:0007669"/>
    <property type="project" value="UniProtKB-KW"/>
</dbReference>
<evidence type="ECO:0000313" key="5">
    <source>
        <dbReference type="EMBL" id="TVY52627.1"/>
    </source>
</evidence>
<dbReference type="GO" id="GO:0003899">
    <property type="term" value="F:DNA-directed RNA polymerase activity"/>
    <property type="evidence" value="ECO:0007669"/>
    <property type="project" value="InterPro"/>
</dbReference>
<dbReference type="Pfam" id="PF01096">
    <property type="entry name" value="Zn_ribbon_TFIIS"/>
    <property type="match status" value="1"/>
</dbReference>
<comment type="caution">
    <text evidence="5">The sequence shown here is derived from an EMBL/GenBank/DDBJ whole genome shotgun (WGS) entry which is preliminary data.</text>
</comment>
<dbReference type="InterPro" id="IPR012164">
    <property type="entry name" value="Rpa12/Rpb9/Rpc10/TFS"/>
</dbReference>
<dbReference type="InterPro" id="IPR001222">
    <property type="entry name" value="Znf_TFIIS"/>
</dbReference>
<keyword evidence="6" id="KW-1185">Reference proteome</keyword>
<evidence type="ECO:0000313" key="6">
    <source>
        <dbReference type="Proteomes" id="UP000469558"/>
    </source>
</evidence>
<dbReference type="GO" id="GO:0006386">
    <property type="term" value="P:termination of RNA polymerase III transcription"/>
    <property type="evidence" value="ECO:0007669"/>
    <property type="project" value="TreeGrafter"/>
</dbReference>
<dbReference type="GO" id="GO:0003676">
    <property type="term" value="F:nucleic acid binding"/>
    <property type="evidence" value="ECO:0007669"/>
    <property type="project" value="InterPro"/>
</dbReference>
<evidence type="ECO:0000256" key="3">
    <source>
        <dbReference type="ARBA" id="ARBA00022833"/>
    </source>
</evidence>
<proteinExistence type="predicted"/>
<keyword evidence="1" id="KW-0479">Metal-binding</keyword>
<organism evidence="5 6">
    <name type="scientific">Lachnellula suecica</name>
    <dbReference type="NCBI Taxonomy" id="602035"/>
    <lineage>
        <taxon>Eukaryota</taxon>
        <taxon>Fungi</taxon>
        <taxon>Dikarya</taxon>
        <taxon>Ascomycota</taxon>
        <taxon>Pezizomycotina</taxon>
        <taxon>Leotiomycetes</taxon>
        <taxon>Helotiales</taxon>
        <taxon>Lachnaceae</taxon>
        <taxon>Lachnellula</taxon>
    </lineage>
</organism>
<keyword evidence="5" id="KW-0804">Transcription</keyword>
<keyword evidence="5" id="KW-0240">DNA-directed RNA polymerase</keyword>
<dbReference type="Gene3D" id="2.20.25.10">
    <property type="match status" value="1"/>
</dbReference>
<dbReference type="GO" id="GO:0005666">
    <property type="term" value="C:RNA polymerase III complex"/>
    <property type="evidence" value="ECO:0007669"/>
    <property type="project" value="TreeGrafter"/>
</dbReference>
<evidence type="ECO:0000256" key="2">
    <source>
        <dbReference type="ARBA" id="ARBA00022771"/>
    </source>
</evidence>
<evidence type="ECO:0000259" key="4">
    <source>
        <dbReference type="Pfam" id="PF01096"/>
    </source>
</evidence>
<dbReference type="SUPFAM" id="SSF57783">
    <property type="entry name" value="Zinc beta-ribbon"/>
    <property type="match status" value="1"/>
</dbReference>
<keyword evidence="3" id="KW-0862">Zinc</keyword>
<feature type="domain" description="TFIIS-type" evidence="4">
    <location>
        <begin position="75"/>
        <end position="98"/>
    </location>
</feature>
<dbReference type="AlphaFoldDB" id="A0A8T9BSJ5"/>
<reference evidence="5 6" key="1">
    <citation type="submission" date="2018-05" db="EMBL/GenBank/DDBJ databases">
        <title>Genome sequencing and assembly of the regulated plant pathogen Lachnellula willkommii and related sister species for the development of diagnostic species identification markers.</title>
        <authorList>
            <person name="Giroux E."/>
            <person name="Bilodeau G."/>
        </authorList>
    </citation>
    <scope>NUCLEOTIDE SEQUENCE [LARGE SCALE GENOMIC DNA]</scope>
    <source>
        <strain evidence="5 6">CBS 268.59</strain>
    </source>
</reference>
<gene>
    <name evidence="5" type="primary">RPC11</name>
    <name evidence="5" type="ORF">LSUE1_G009456</name>
</gene>
<accession>A0A8T9BSJ5</accession>
<dbReference type="Proteomes" id="UP000469558">
    <property type="component" value="Unassembled WGS sequence"/>
</dbReference>
<dbReference type="EMBL" id="QGMK01003473">
    <property type="protein sequence ID" value="TVY52627.1"/>
    <property type="molecule type" value="Genomic_DNA"/>
</dbReference>
<protein>
    <submittedName>
        <fullName evidence="5">DNA-directed RNA polymerase III subunit RPC10</fullName>
    </submittedName>
</protein>